<dbReference type="Proteomes" id="UP000596247">
    <property type="component" value="Chromosome"/>
</dbReference>
<keyword evidence="2" id="KW-1185">Reference proteome</keyword>
<organism evidence="1 2">
    <name type="scientific">Klebsiella phage vB_KvM-Eowyn</name>
    <dbReference type="NCBI Taxonomy" id="2762819"/>
    <lineage>
        <taxon>Viruses</taxon>
        <taxon>Duplodnaviria</taxon>
        <taxon>Heunggongvirae</taxon>
        <taxon>Uroviricota</taxon>
        <taxon>Caudoviricetes</taxon>
        <taxon>Chimalliviridae</taxon>
        <taxon>Eowynvirus</taxon>
        <taxon>Eowynvirus eowyn</taxon>
    </lineage>
</organism>
<evidence type="ECO:0000313" key="1">
    <source>
        <dbReference type="EMBL" id="CAD5236039.1"/>
    </source>
</evidence>
<dbReference type="EMBL" id="LR881104">
    <property type="protein sequence ID" value="CAD5236039.1"/>
    <property type="molecule type" value="Genomic_DNA"/>
</dbReference>
<accession>A0A7R8MJA6</accession>
<gene>
    <name evidence="1" type="ORF">LLCLJKAH_00050</name>
</gene>
<sequence length="192" mass="21629">MAISATAIVKSNDNEYHLDVLPFLYVDGLETAEFRRVVRPEPEGCRLDVIRAYIKGITGVGDSGDFTIDMGMIHQDDIDAMMVTGLSPDKDKYVFNPNPRIKKLILKELAYTGRPDPIGLKRELSTDGKRVFTYDQDFTGLEHVVSAEVNIWYKDGRRPQVHVILAKSGLQATQLVAAHLYLAYGTYRAYPY</sequence>
<protein>
    <submittedName>
        <fullName evidence="1">Uncharacterized protein</fullName>
    </submittedName>
</protein>
<proteinExistence type="predicted"/>
<name>A0A7R8MJA6_9CAUD</name>
<evidence type="ECO:0000313" key="2">
    <source>
        <dbReference type="Proteomes" id="UP000596247"/>
    </source>
</evidence>
<reference evidence="1 2" key="1">
    <citation type="submission" date="2020-09" db="EMBL/GenBank/DDBJ databases">
        <authorList>
            <person name="Jameson E."/>
        </authorList>
    </citation>
    <scope>NUCLEOTIDE SEQUENCE [LARGE SCALE GENOMIC DNA]</scope>
</reference>